<name>Q0ZFT0_RAT</name>
<evidence type="ECO:0000313" key="1">
    <source>
        <dbReference type="EMBL" id="ABG37968.1"/>
    </source>
</evidence>
<sequence>MCMTSLSYLFKLSFCSKAFVAPLFRWRGSCLFAEPYCNHFSFINIIFTGLIVYRACNKILTLCCE</sequence>
<accession>Q0ZFT0</accession>
<proteinExistence type="evidence at transcript level"/>
<reference evidence="1" key="1">
    <citation type="submission" date="2006-04" db="EMBL/GenBank/DDBJ databases">
        <title>Further Study on the Effects of Different TCM Treatments on Liver Cancer. Constructing a Rat Liver cDNA Library, and Screening and Analyzing of Some Differently Expressed Genes.</title>
        <authorList>
            <person name="Wu Z."/>
            <person name="Fang Z."/>
            <person name="Guan D."/>
            <person name="Zhu X."/>
            <person name="Zhang H."/>
            <person name="Pan Z."/>
            <person name="Liang C."/>
        </authorList>
    </citation>
    <scope>NUCLEOTIDE SEQUENCE</scope>
    <source>
        <strain evidence="1">W</strain>
    </source>
</reference>
<organism evidence="1">
    <name type="scientific">Rattus norvegicus</name>
    <name type="common">Rat</name>
    <dbReference type="NCBI Taxonomy" id="10116"/>
    <lineage>
        <taxon>Eukaryota</taxon>
        <taxon>Metazoa</taxon>
        <taxon>Chordata</taxon>
        <taxon>Craniata</taxon>
        <taxon>Vertebrata</taxon>
        <taxon>Euteleostomi</taxon>
        <taxon>Mammalia</taxon>
        <taxon>Eutheria</taxon>
        <taxon>Euarchontoglires</taxon>
        <taxon>Glires</taxon>
        <taxon>Rodentia</taxon>
        <taxon>Myomorpha</taxon>
        <taxon>Muroidea</taxon>
        <taxon>Muridae</taxon>
        <taxon>Murinae</taxon>
        <taxon>Rattus</taxon>
    </lineage>
</organism>
<dbReference type="AlphaFoldDB" id="Q0ZFT0"/>
<dbReference type="UCSC" id="RGD:1305140">
    <property type="organism name" value="rat"/>
</dbReference>
<protein>
    <submittedName>
        <fullName evidence="1">Uncharacterized protein</fullName>
    </submittedName>
</protein>
<dbReference type="EMBL" id="DQ480745">
    <property type="protein sequence ID" value="ABG37968.1"/>
    <property type="molecule type" value="mRNA"/>
</dbReference>